<proteinExistence type="predicted"/>
<feature type="transmembrane region" description="Helical" evidence="1">
    <location>
        <begin position="411"/>
        <end position="434"/>
    </location>
</feature>
<feature type="transmembrane region" description="Helical" evidence="1">
    <location>
        <begin position="50"/>
        <end position="74"/>
    </location>
</feature>
<feature type="transmembrane region" description="Helical" evidence="1">
    <location>
        <begin position="240"/>
        <end position="265"/>
    </location>
</feature>
<dbReference type="GO" id="GO:0015293">
    <property type="term" value="F:symporter activity"/>
    <property type="evidence" value="ECO:0007669"/>
    <property type="project" value="InterPro"/>
</dbReference>
<dbReference type="GO" id="GO:0008643">
    <property type="term" value="P:carbohydrate transport"/>
    <property type="evidence" value="ECO:0007669"/>
    <property type="project" value="InterPro"/>
</dbReference>
<organism evidence="2 3">
    <name type="scientific">Eisenbergiella massiliensis</name>
    <dbReference type="NCBI Taxonomy" id="1720294"/>
    <lineage>
        <taxon>Bacteria</taxon>
        <taxon>Bacillati</taxon>
        <taxon>Bacillota</taxon>
        <taxon>Clostridia</taxon>
        <taxon>Lachnospirales</taxon>
        <taxon>Lachnospiraceae</taxon>
        <taxon>Eisenbergiella</taxon>
    </lineage>
</organism>
<comment type="caution">
    <text evidence="2">The sequence shown here is derived from an EMBL/GenBank/DDBJ whole genome shotgun (WGS) entry which is preliminary data.</text>
</comment>
<gene>
    <name evidence="2" type="ORF">DWY69_28030</name>
</gene>
<name>A0A3E3I9R4_9FIRM</name>
<dbReference type="Gene3D" id="1.20.1250.20">
    <property type="entry name" value="MFS general substrate transporter like domains"/>
    <property type="match status" value="2"/>
</dbReference>
<keyword evidence="1" id="KW-0472">Membrane</keyword>
<dbReference type="AlphaFoldDB" id="A0A3E3I9R4"/>
<feature type="transmembrane region" description="Helical" evidence="1">
    <location>
        <begin position="327"/>
        <end position="351"/>
    </location>
</feature>
<feature type="transmembrane region" description="Helical" evidence="1">
    <location>
        <begin position="155"/>
        <end position="180"/>
    </location>
</feature>
<feature type="transmembrane region" description="Helical" evidence="1">
    <location>
        <begin position="303"/>
        <end position="321"/>
    </location>
</feature>
<dbReference type="EMBL" id="QVLU01000043">
    <property type="protein sequence ID" value="RGE63804.1"/>
    <property type="molecule type" value="Genomic_DNA"/>
</dbReference>
<keyword evidence="1" id="KW-0812">Transmembrane</keyword>
<dbReference type="PANTHER" id="PTHR11328:SF24">
    <property type="entry name" value="MAJOR FACILITATOR SUPERFAMILY (MFS) PROFILE DOMAIN-CONTAINING PROTEIN"/>
    <property type="match status" value="1"/>
</dbReference>
<dbReference type="InterPro" id="IPR039672">
    <property type="entry name" value="MFS_2"/>
</dbReference>
<evidence type="ECO:0000313" key="2">
    <source>
        <dbReference type="EMBL" id="RGE63804.1"/>
    </source>
</evidence>
<feature type="transmembrane region" description="Helical" evidence="1">
    <location>
        <begin position="86"/>
        <end position="103"/>
    </location>
</feature>
<feature type="transmembrane region" description="Helical" evidence="1">
    <location>
        <begin position="271"/>
        <end position="291"/>
    </location>
</feature>
<accession>A0A3E3I9R4</accession>
<dbReference type="OrthoDB" id="9764596at2"/>
<keyword evidence="1" id="KW-1133">Transmembrane helix</keyword>
<sequence length="460" mass="51058">MKRKKEKSPKKLGIGSLFAWQSRAVSHGICMMILGYLSIYCTDTLKMDPYLVGMLFVLSKLLDGVTDVFAGYLVDRTNTKIGRGRPYEFCIIGLWFCTWLMFSCSPSWNLVVKCIWVLSAYALVNSIFFTFLNANSTVYMVRAFKYEEQYVALNSYGNIISMICVAFFNVISPTLVARYAVNASGWSRMIAMIAIPMVIIGMMRFVFIKETNQVDVKSADGEKAKIKLKDVKTVLTKNPYIYIVALILFIQSFVTNMGVNVYYFTYVAKDLSLMGLVNAAMLLAIPLAAFFPKIIKRFSTGKLILAGCLVTAAGYLLNFFADGNPFLLGIAGILYGGGVTPISVLFPLMIIDCADFNEWKGMQRMEGTLGCVTGLATKIGSALGAGLLGILLSCAGYVGDMAQMPESAIRMIRLLFSIIPMLLWLAVGSSFLFYKLDGMLPNIRRELEERRAQRETDIPG</sequence>
<feature type="transmembrane region" description="Helical" evidence="1">
    <location>
        <begin position="115"/>
        <end position="134"/>
    </location>
</feature>
<protein>
    <submittedName>
        <fullName evidence="2">MFS transporter</fullName>
    </submittedName>
</protein>
<dbReference type="PANTHER" id="PTHR11328">
    <property type="entry name" value="MAJOR FACILITATOR SUPERFAMILY DOMAIN-CONTAINING PROTEIN"/>
    <property type="match status" value="1"/>
</dbReference>
<evidence type="ECO:0000256" key="1">
    <source>
        <dbReference type="SAM" id="Phobius"/>
    </source>
</evidence>
<dbReference type="RefSeq" id="WP_025491521.1">
    <property type="nucleotide sequence ID" value="NZ_JBKVAZ010000015.1"/>
</dbReference>
<dbReference type="GO" id="GO:0005886">
    <property type="term" value="C:plasma membrane"/>
    <property type="evidence" value="ECO:0007669"/>
    <property type="project" value="TreeGrafter"/>
</dbReference>
<dbReference type="InterPro" id="IPR036259">
    <property type="entry name" value="MFS_trans_sf"/>
</dbReference>
<dbReference type="Proteomes" id="UP000261166">
    <property type="component" value="Unassembled WGS sequence"/>
</dbReference>
<feature type="transmembrane region" description="Helical" evidence="1">
    <location>
        <begin position="372"/>
        <end position="399"/>
    </location>
</feature>
<dbReference type="SUPFAM" id="SSF103473">
    <property type="entry name" value="MFS general substrate transporter"/>
    <property type="match status" value="1"/>
</dbReference>
<evidence type="ECO:0000313" key="3">
    <source>
        <dbReference type="Proteomes" id="UP000261166"/>
    </source>
</evidence>
<feature type="transmembrane region" description="Helical" evidence="1">
    <location>
        <begin position="186"/>
        <end position="207"/>
    </location>
</feature>
<dbReference type="Pfam" id="PF13347">
    <property type="entry name" value="MFS_2"/>
    <property type="match status" value="1"/>
</dbReference>
<reference evidence="2 3" key="1">
    <citation type="submission" date="2018-08" db="EMBL/GenBank/DDBJ databases">
        <title>A genome reference for cultivated species of the human gut microbiota.</title>
        <authorList>
            <person name="Zou Y."/>
            <person name="Xue W."/>
            <person name="Luo G."/>
        </authorList>
    </citation>
    <scope>NUCLEOTIDE SEQUENCE [LARGE SCALE GENOMIC DNA]</scope>
    <source>
        <strain evidence="2 3">AF26-4BH</strain>
    </source>
</reference>